<protein>
    <submittedName>
        <fullName evidence="2">Uncharacterized protein</fullName>
    </submittedName>
</protein>
<accession>A0A2A2FIJ0</accession>
<comment type="caution">
    <text evidence="2">The sequence shown here is derived from an EMBL/GenBank/DDBJ whole genome shotgun (WGS) entry which is preliminary data.</text>
</comment>
<dbReference type="InterPro" id="IPR009870">
    <property type="entry name" value="DUF1424"/>
</dbReference>
<dbReference type="AlphaFoldDB" id="A0A2A2FIJ0"/>
<feature type="region of interest" description="Disordered" evidence="1">
    <location>
        <begin position="1"/>
        <end position="35"/>
    </location>
</feature>
<dbReference type="OrthoDB" id="318945at2157"/>
<evidence type="ECO:0000313" key="2">
    <source>
        <dbReference type="EMBL" id="PAU85301.1"/>
    </source>
</evidence>
<keyword evidence="3" id="KW-1185">Reference proteome</keyword>
<evidence type="ECO:0000313" key="3">
    <source>
        <dbReference type="Proteomes" id="UP000218083"/>
    </source>
</evidence>
<name>A0A2A2FIJ0_9EURY</name>
<feature type="compositionally biased region" description="Polar residues" evidence="1">
    <location>
        <begin position="13"/>
        <end position="23"/>
    </location>
</feature>
<dbReference type="EMBL" id="NSKC01000001">
    <property type="protein sequence ID" value="PAU85301.1"/>
    <property type="molecule type" value="Genomic_DNA"/>
</dbReference>
<evidence type="ECO:0000256" key="1">
    <source>
        <dbReference type="SAM" id="MobiDB-lite"/>
    </source>
</evidence>
<gene>
    <name evidence="2" type="ORF">CK500_01130</name>
</gene>
<feature type="region of interest" description="Disordered" evidence="1">
    <location>
        <begin position="436"/>
        <end position="455"/>
    </location>
</feature>
<proteinExistence type="predicted"/>
<reference evidence="2 3" key="1">
    <citation type="submission" date="2017-08" db="EMBL/GenBank/DDBJ databases">
        <title>The strain WRN001 was isolated from Binhai saline alkaline soil, Tianjin, China.</title>
        <authorList>
            <person name="Liu D."/>
            <person name="Zhang G."/>
        </authorList>
    </citation>
    <scope>NUCLEOTIDE SEQUENCE [LARGE SCALE GENOMIC DNA]</scope>
    <source>
        <strain evidence="2 3">WN019</strain>
    </source>
</reference>
<organism evidence="2 3">
    <name type="scientific">Halorubrum salipaludis</name>
    <dbReference type="NCBI Taxonomy" id="2032630"/>
    <lineage>
        <taxon>Archaea</taxon>
        <taxon>Methanobacteriati</taxon>
        <taxon>Methanobacteriota</taxon>
        <taxon>Stenosarchaea group</taxon>
        <taxon>Halobacteria</taxon>
        <taxon>Halobacteriales</taxon>
        <taxon>Haloferacaceae</taxon>
        <taxon>Halorubrum</taxon>
    </lineage>
</organism>
<dbReference type="RefSeq" id="WP_095635420.1">
    <property type="nucleotide sequence ID" value="NZ_NSKC01000001.1"/>
</dbReference>
<sequence>MSAPDEGGASWPSKETNSVTASLTGLEEDADPVVERVSEFASEYPHLADQPLSETHGRKLRRIVTEADWEQEFVDPDRPLEDSFAVDTLRERSAGTWLDAVHAFLRAHHEYKGMLARFEDRESGDEFDVPLVDAWGEDYSRTQYARARALQRQMSGGKRPSGGEAVPAWDDAVTTMLTLTASSVPDGTRVPPVDQMDAIHDAFSYGGVRDTLRNVMEYHLDLEPEQWGYWLQAEPHGMGAASNPDEDAGLNACYTHIHVGVYFDGGRFDDLRPVASEFERVIDKHLEVCDLAGWSAHNYDEIDDYLQEDNGCISMNAGVGNLGSYLAAYMGGYTEDLLDKPIEYIAWGAVYWSAARRRTSRSQTVNQAIRADRCEQRAENEESGQVDPHGERVRWDDGHGADVVCACCGSPWTVDQDRLDGPPESETALDDDLRWAAGAATPPPEPEPGRSLAERWPSADSAWSYGESPRKALIRERVQDYLDVHGQDVSLPSLLAHLNIDPSDKKFVGEILNGTEQPESESVDRRQHEPQLGYELKAIVDSDGNEHQPGGGGVDMVQLELPVGHIIENTRLSNDLAQGEVFRNRRTGVATHDPETIARGFVNNGIIDPDVADRLLVVEDYHISNPEMARDELRPCMLHPNGNMPK</sequence>
<dbReference type="Pfam" id="PF07232">
    <property type="entry name" value="DUF1424"/>
    <property type="match status" value="1"/>
</dbReference>
<dbReference type="Proteomes" id="UP000218083">
    <property type="component" value="Unassembled WGS sequence"/>
</dbReference>